<dbReference type="Proteomes" id="UP001476798">
    <property type="component" value="Unassembled WGS sequence"/>
</dbReference>
<evidence type="ECO:0000313" key="2">
    <source>
        <dbReference type="EMBL" id="MEQ2166372.1"/>
    </source>
</evidence>
<evidence type="ECO:0000256" key="1">
    <source>
        <dbReference type="SAM" id="MobiDB-lite"/>
    </source>
</evidence>
<gene>
    <name evidence="2" type="ORF">GOODEAATRI_027291</name>
</gene>
<sequence length="101" mass="11395">MKTHCFLLLLQCHSEKYTPGGLPESRGTMGEKSDSENHVKQKLLKHMNKETTSKNQRACLGPMMESLNFDSPDAENSIILLKLFVSNVLFINLPLPLCILH</sequence>
<keyword evidence="3" id="KW-1185">Reference proteome</keyword>
<comment type="caution">
    <text evidence="2">The sequence shown here is derived from an EMBL/GenBank/DDBJ whole genome shotgun (WGS) entry which is preliminary data.</text>
</comment>
<proteinExistence type="predicted"/>
<feature type="region of interest" description="Disordered" evidence="1">
    <location>
        <begin position="18"/>
        <end position="39"/>
    </location>
</feature>
<accession>A0ABV0N4R9</accession>
<reference evidence="2 3" key="1">
    <citation type="submission" date="2021-06" db="EMBL/GenBank/DDBJ databases">
        <authorList>
            <person name="Palmer J.M."/>
        </authorList>
    </citation>
    <scope>NUCLEOTIDE SEQUENCE [LARGE SCALE GENOMIC DNA]</scope>
    <source>
        <strain evidence="2 3">GA_2019</strain>
        <tissue evidence="2">Muscle</tissue>
    </source>
</reference>
<evidence type="ECO:0000313" key="3">
    <source>
        <dbReference type="Proteomes" id="UP001476798"/>
    </source>
</evidence>
<protein>
    <submittedName>
        <fullName evidence="2">Uncharacterized protein</fullName>
    </submittedName>
</protein>
<dbReference type="EMBL" id="JAHRIO010023537">
    <property type="protein sequence ID" value="MEQ2166372.1"/>
    <property type="molecule type" value="Genomic_DNA"/>
</dbReference>
<name>A0ABV0N4R9_9TELE</name>
<organism evidence="2 3">
    <name type="scientific">Goodea atripinnis</name>
    <dbReference type="NCBI Taxonomy" id="208336"/>
    <lineage>
        <taxon>Eukaryota</taxon>
        <taxon>Metazoa</taxon>
        <taxon>Chordata</taxon>
        <taxon>Craniata</taxon>
        <taxon>Vertebrata</taxon>
        <taxon>Euteleostomi</taxon>
        <taxon>Actinopterygii</taxon>
        <taxon>Neopterygii</taxon>
        <taxon>Teleostei</taxon>
        <taxon>Neoteleostei</taxon>
        <taxon>Acanthomorphata</taxon>
        <taxon>Ovalentaria</taxon>
        <taxon>Atherinomorphae</taxon>
        <taxon>Cyprinodontiformes</taxon>
        <taxon>Goodeidae</taxon>
        <taxon>Goodea</taxon>
    </lineage>
</organism>
<feature type="compositionally biased region" description="Basic and acidic residues" evidence="1">
    <location>
        <begin position="29"/>
        <end position="39"/>
    </location>
</feature>
<feature type="non-terminal residue" evidence="2">
    <location>
        <position position="101"/>
    </location>
</feature>